<feature type="transmembrane region" description="Helical" evidence="5">
    <location>
        <begin position="354"/>
        <end position="374"/>
    </location>
</feature>
<feature type="transmembrane region" description="Helical" evidence="5">
    <location>
        <begin position="93"/>
        <end position="118"/>
    </location>
</feature>
<feature type="transmembrane region" description="Helical" evidence="5">
    <location>
        <begin position="15"/>
        <end position="34"/>
    </location>
</feature>
<feature type="transmembrane region" description="Helical" evidence="5">
    <location>
        <begin position="130"/>
        <end position="148"/>
    </location>
</feature>
<gene>
    <name evidence="6" type="ORF">SY85_07145</name>
</gene>
<dbReference type="PANTHER" id="PTHR11785:SF512">
    <property type="entry name" value="SOBREMESA, ISOFORM B"/>
    <property type="match status" value="1"/>
</dbReference>
<keyword evidence="7" id="KW-1185">Reference proteome</keyword>
<feature type="transmembrane region" description="Helical" evidence="5">
    <location>
        <begin position="418"/>
        <end position="436"/>
    </location>
</feature>
<feature type="transmembrane region" description="Helical" evidence="5">
    <location>
        <begin position="40"/>
        <end position="64"/>
    </location>
</feature>
<evidence type="ECO:0000256" key="5">
    <source>
        <dbReference type="SAM" id="Phobius"/>
    </source>
</evidence>
<organism evidence="6 7">
    <name type="scientific">Flavisolibacter tropicus</name>
    <dbReference type="NCBI Taxonomy" id="1492898"/>
    <lineage>
        <taxon>Bacteria</taxon>
        <taxon>Pseudomonadati</taxon>
        <taxon>Bacteroidota</taxon>
        <taxon>Chitinophagia</taxon>
        <taxon>Chitinophagales</taxon>
        <taxon>Chitinophagaceae</taxon>
        <taxon>Flavisolibacter</taxon>
    </lineage>
</organism>
<dbReference type="GO" id="GO:0016020">
    <property type="term" value="C:membrane"/>
    <property type="evidence" value="ECO:0007669"/>
    <property type="project" value="UniProtKB-SubCell"/>
</dbReference>
<dbReference type="InterPro" id="IPR050598">
    <property type="entry name" value="AminoAcid_Transporter"/>
</dbReference>
<feature type="transmembrane region" description="Helical" evidence="5">
    <location>
        <begin position="331"/>
        <end position="348"/>
    </location>
</feature>
<evidence type="ECO:0000256" key="1">
    <source>
        <dbReference type="ARBA" id="ARBA00004141"/>
    </source>
</evidence>
<dbReference type="Gene3D" id="1.20.1740.10">
    <property type="entry name" value="Amino acid/polyamine transporter I"/>
    <property type="match status" value="1"/>
</dbReference>
<evidence type="ECO:0000256" key="3">
    <source>
        <dbReference type="ARBA" id="ARBA00022989"/>
    </source>
</evidence>
<comment type="subcellular location">
    <subcellularLocation>
        <location evidence="1">Membrane</location>
        <topology evidence="1">Multi-pass membrane protein</topology>
    </subcellularLocation>
</comment>
<reference evidence="7" key="1">
    <citation type="submission" date="2015-01" db="EMBL/GenBank/DDBJ databases">
        <title>Flavisolibacter sp./LCS9/ whole genome sequencing.</title>
        <authorList>
            <person name="Kim M.K."/>
            <person name="Srinivasan S."/>
            <person name="Lee J.-J."/>
        </authorList>
    </citation>
    <scope>NUCLEOTIDE SEQUENCE [LARGE SCALE GENOMIC DNA]</scope>
    <source>
        <strain evidence="7">LCS9</strain>
    </source>
</reference>
<feature type="transmembrane region" description="Helical" evidence="5">
    <location>
        <begin position="160"/>
        <end position="180"/>
    </location>
</feature>
<dbReference type="InterPro" id="IPR002293">
    <property type="entry name" value="AA/rel_permease1"/>
</dbReference>
<protein>
    <submittedName>
        <fullName evidence="6">Amino acid permease</fullName>
    </submittedName>
</protein>
<dbReference type="EMBL" id="CP011390">
    <property type="protein sequence ID" value="ANE50312.1"/>
    <property type="molecule type" value="Genomic_DNA"/>
</dbReference>
<proteinExistence type="predicted"/>
<dbReference type="STRING" id="1492898.SY85_07145"/>
<sequence length="454" mass="49105">MAVNKPLHSVGLKKALGVAFGIAIVTGGTIGVGILRTPGIIAALLPNAILILLCWTGIGLYILLSASSYAELTTMFPKAGGAYNYIKRAFGNYAGFISGWFDFFCNAIAPAYFCIVLSEYSVLLFPALRPFTTLVALSFLTLFTLINLPGVKSGSVIQQITSAIKILLFLVLIGGCFISEPAKHLPAVEHSIIQGGFVIGIFRSLQLIMGAYDGWMSVSYFSEEDQNPSKNIPKSYLIGALTIALIYIMINAAILYVLPVKAIANSPLAAADAAAIAFGSWSTDFIIIISMLSLVSILNAYMMIPSRILFGLSRDGFFIKQGQIVNKGGSPYFSMLLCYILATALIAVGSFDLLFSLGAFFMTIVTTFAFASLIRLRQNEPTLNRPYKAWGYPYASYFLVLVTLALMVGFAVSDQISLLVTLGIIACSYPAFKMFVSSKDERREDAEPKVIPNV</sequence>
<accession>A0A172TTI8</accession>
<dbReference type="PIRSF" id="PIRSF006060">
    <property type="entry name" value="AA_transporter"/>
    <property type="match status" value="1"/>
</dbReference>
<feature type="transmembrane region" description="Helical" evidence="5">
    <location>
        <begin position="394"/>
        <end position="412"/>
    </location>
</feature>
<evidence type="ECO:0000313" key="7">
    <source>
        <dbReference type="Proteomes" id="UP000077177"/>
    </source>
</evidence>
<dbReference type="RefSeq" id="WP_066402940.1">
    <property type="nucleotide sequence ID" value="NZ_CP011390.1"/>
</dbReference>
<evidence type="ECO:0000313" key="6">
    <source>
        <dbReference type="EMBL" id="ANE50312.1"/>
    </source>
</evidence>
<dbReference type="AlphaFoldDB" id="A0A172TTI8"/>
<dbReference type="Pfam" id="PF13520">
    <property type="entry name" value="AA_permease_2"/>
    <property type="match status" value="1"/>
</dbReference>
<dbReference type="GO" id="GO:0015179">
    <property type="term" value="F:L-amino acid transmembrane transporter activity"/>
    <property type="evidence" value="ECO:0007669"/>
    <property type="project" value="TreeGrafter"/>
</dbReference>
<feature type="transmembrane region" description="Helical" evidence="5">
    <location>
        <begin position="236"/>
        <end position="258"/>
    </location>
</feature>
<keyword evidence="4 5" id="KW-0472">Membrane</keyword>
<evidence type="ECO:0000256" key="2">
    <source>
        <dbReference type="ARBA" id="ARBA00022692"/>
    </source>
</evidence>
<reference evidence="6 7" key="2">
    <citation type="journal article" date="2016" name="Int. J. Syst. Evol. Microbiol.">
        <title>Flavisolibacter tropicus sp. nov., isolated from tropical soil.</title>
        <authorList>
            <person name="Lee J.J."/>
            <person name="Kang M.S."/>
            <person name="Kim G.S."/>
            <person name="Lee C.S."/>
            <person name="Lim S."/>
            <person name="Lee J."/>
            <person name="Roh S.H."/>
            <person name="Kang H."/>
            <person name="Ha J.M."/>
            <person name="Bae S."/>
            <person name="Jung H.Y."/>
            <person name="Kim M.K."/>
        </authorList>
    </citation>
    <scope>NUCLEOTIDE SEQUENCE [LARGE SCALE GENOMIC DNA]</scope>
    <source>
        <strain evidence="6 7">LCS9</strain>
    </source>
</reference>
<dbReference type="OrthoDB" id="9806937at2"/>
<keyword evidence="2 5" id="KW-0812">Transmembrane</keyword>
<keyword evidence="3 5" id="KW-1133">Transmembrane helix</keyword>
<dbReference type="Proteomes" id="UP000077177">
    <property type="component" value="Chromosome"/>
</dbReference>
<dbReference type="KEGG" id="fla:SY85_07145"/>
<name>A0A172TTI8_9BACT</name>
<dbReference type="PANTHER" id="PTHR11785">
    <property type="entry name" value="AMINO ACID TRANSPORTER"/>
    <property type="match status" value="1"/>
</dbReference>
<evidence type="ECO:0000256" key="4">
    <source>
        <dbReference type="ARBA" id="ARBA00023136"/>
    </source>
</evidence>